<keyword evidence="6" id="KW-0732">Signal</keyword>
<feature type="compositionally biased region" description="Acidic residues" evidence="5">
    <location>
        <begin position="32"/>
        <end position="42"/>
    </location>
</feature>
<keyword evidence="4" id="KW-0808">Transferase</keyword>
<dbReference type="InterPro" id="IPR019369">
    <property type="entry name" value="Efm5/EEF1AKMT1"/>
</dbReference>
<dbReference type="InterPro" id="IPR041370">
    <property type="entry name" value="Mlase_EEF1AKMT1/ZCCHC4"/>
</dbReference>
<feature type="compositionally biased region" description="Acidic residues" evidence="5">
    <location>
        <begin position="51"/>
        <end position="68"/>
    </location>
</feature>
<dbReference type="Pfam" id="PF10237">
    <property type="entry name" value="N6-adenineMlase"/>
    <property type="match status" value="1"/>
</dbReference>
<dbReference type="PROSITE" id="PS00092">
    <property type="entry name" value="N6_MTASE"/>
    <property type="match status" value="1"/>
</dbReference>
<evidence type="ECO:0000256" key="1">
    <source>
        <dbReference type="ARBA" id="ARBA00004496"/>
    </source>
</evidence>
<feature type="region of interest" description="Disordered" evidence="5">
    <location>
        <begin position="28"/>
        <end position="68"/>
    </location>
</feature>
<evidence type="ECO:0000313" key="8">
    <source>
        <dbReference type="Proteomes" id="UP001189429"/>
    </source>
</evidence>
<accession>A0ABN9SYT9</accession>
<evidence type="ECO:0000313" key="7">
    <source>
        <dbReference type="EMBL" id="CAK0837635.1"/>
    </source>
</evidence>
<evidence type="ECO:0000256" key="6">
    <source>
        <dbReference type="SAM" id="SignalP"/>
    </source>
</evidence>
<feature type="signal peptide" evidence="6">
    <location>
        <begin position="1"/>
        <end position="27"/>
    </location>
</feature>
<comment type="caution">
    <text evidence="7">The sequence shown here is derived from an EMBL/GenBank/DDBJ whole genome shotgun (WGS) entry which is preliminary data.</text>
</comment>
<keyword evidence="3" id="KW-0489">Methyltransferase</keyword>
<evidence type="ECO:0000256" key="2">
    <source>
        <dbReference type="ARBA" id="ARBA00022490"/>
    </source>
</evidence>
<name>A0ABN9SYT9_9DINO</name>
<keyword evidence="2" id="KW-0963">Cytoplasm</keyword>
<sequence length="613" mass="64079">MSILAFELGMAAIVTCLVANTATPADALSAADEVEEGAEDEEGRTRGGVKEDEDEEDEEDKNGEDEGEVVAVDVVAGPSAPVAVRIQVALGGGVKQVMRELGGGGKAKALCIGRNPKSDALVGIPSGGAAAEAAEAFVGSGGDADDAAHAPELDMAPPTCPLWSVLQDGLGLVEVALMALQRLAGLLWRARGSRQFDCAAGGFWGASPENADLNQYWFSEASIQVLAEEVLEHGPRAALVSCPSIYFTLPAAARASCKVLEFDRAWQDDPGFVFYDFHHPEDVPPDLHHAFDLVVVDPPYITREVWSKYATTAKLLMKQGADDRGCPLGRLLCTSIAENAPMLRELLGIEPRRFRPAIPNLVYQYHTYTNYDSERLGRHNTEVDPDGEVPMPSADGGEAWEATYGAASGRPDELGIRPAGASLEAAIAAAGAEEAAPQPQDFGPAVAAVAELRECLGRLKRDVGGLDAALQAVVQRAERLAAARASAKADAAEVASRAAALDEALAARDAALGGLEEAAVAADRAEAAVSEVVAGGAAGAAGTPYVEVCASIREGALAIRPHTPRGSRRDVLAFSAGNRRHVQRIFQQQTALLAQVKELKRELAAPPGGGAQA</sequence>
<dbReference type="EMBL" id="CAUYUJ010014168">
    <property type="protein sequence ID" value="CAK0837635.1"/>
    <property type="molecule type" value="Genomic_DNA"/>
</dbReference>
<proteinExistence type="predicted"/>
<organism evidence="7 8">
    <name type="scientific">Prorocentrum cordatum</name>
    <dbReference type="NCBI Taxonomy" id="2364126"/>
    <lineage>
        <taxon>Eukaryota</taxon>
        <taxon>Sar</taxon>
        <taxon>Alveolata</taxon>
        <taxon>Dinophyceae</taxon>
        <taxon>Prorocentrales</taxon>
        <taxon>Prorocentraceae</taxon>
        <taxon>Prorocentrum</taxon>
    </lineage>
</organism>
<evidence type="ECO:0000256" key="4">
    <source>
        <dbReference type="ARBA" id="ARBA00022679"/>
    </source>
</evidence>
<feature type="chain" id="PRO_5046767885" evidence="6">
    <location>
        <begin position="28"/>
        <end position="613"/>
    </location>
</feature>
<dbReference type="Proteomes" id="UP001189429">
    <property type="component" value="Unassembled WGS sequence"/>
</dbReference>
<dbReference type="InterPro" id="IPR002052">
    <property type="entry name" value="DNA_methylase_N6_adenine_CS"/>
</dbReference>
<protein>
    <submittedName>
        <fullName evidence="7">Uncharacterized protein</fullName>
    </submittedName>
</protein>
<dbReference type="PANTHER" id="PTHR13200">
    <property type="entry name" value="EEF1A LYSINE METHYLTRANSFERASE 1"/>
    <property type="match status" value="1"/>
</dbReference>
<gene>
    <name evidence="7" type="ORF">PCOR1329_LOCUS33780</name>
</gene>
<keyword evidence="8" id="KW-1185">Reference proteome</keyword>
<dbReference type="PANTHER" id="PTHR13200:SF1">
    <property type="entry name" value="NUCLEIC ACID BINDING PROTEIN"/>
    <property type="match status" value="1"/>
</dbReference>
<reference evidence="7" key="1">
    <citation type="submission" date="2023-10" db="EMBL/GenBank/DDBJ databases">
        <authorList>
            <person name="Chen Y."/>
            <person name="Shah S."/>
            <person name="Dougan E. K."/>
            <person name="Thang M."/>
            <person name="Chan C."/>
        </authorList>
    </citation>
    <scope>NUCLEOTIDE SEQUENCE [LARGE SCALE GENOMIC DNA]</scope>
</reference>
<comment type="subcellular location">
    <subcellularLocation>
        <location evidence="1">Cytoplasm</location>
    </subcellularLocation>
</comment>
<evidence type="ECO:0000256" key="3">
    <source>
        <dbReference type="ARBA" id="ARBA00022603"/>
    </source>
</evidence>
<evidence type="ECO:0000256" key="5">
    <source>
        <dbReference type="SAM" id="MobiDB-lite"/>
    </source>
</evidence>